<dbReference type="InterPro" id="IPR017850">
    <property type="entry name" value="Alkaline_phosphatase_core_sf"/>
</dbReference>
<evidence type="ECO:0000256" key="4">
    <source>
        <dbReference type="ARBA" id="ARBA00022512"/>
    </source>
</evidence>
<proteinExistence type="inferred from homology"/>
<comment type="subcellular location">
    <subcellularLocation>
        <location evidence="1">Secreted</location>
        <location evidence="1">Cell wall</location>
    </subcellularLocation>
</comment>
<evidence type="ECO:0000256" key="3">
    <source>
        <dbReference type="ARBA" id="ARBA00012018"/>
    </source>
</evidence>
<evidence type="ECO:0000256" key="9">
    <source>
        <dbReference type="SAM" id="Phobius"/>
    </source>
</evidence>
<organism evidence="10 11">
    <name type="scientific">Plantibacter flavus</name>
    <dbReference type="NCBI Taxonomy" id="150123"/>
    <lineage>
        <taxon>Bacteria</taxon>
        <taxon>Bacillati</taxon>
        <taxon>Actinomycetota</taxon>
        <taxon>Actinomycetes</taxon>
        <taxon>Micrococcales</taxon>
        <taxon>Microbacteriaceae</taxon>
        <taxon>Plantibacter</taxon>
    </lineage>
</organism>
<dbReference type="InterPro" id="IPR006311">
    <property type="entry name" value="TAT_signal"/>
</dbReference>
<evidence type="ECO:0000256" key="6">
    <source>
        <dbReference type="ARBA" id="ARBA00023026"/>
    </source>
</evidence>
<evidence type="ECO:0000256" key="2">
    <source>
        <dbReference type="ARBA" id="ARBA00009717"/>
    </source>
</evidence>
<keyword evidence="4" id="KW-0134">Cell wall</keyword>
<accession>A0A3N2C5C5</accession>
<dbReference type="Pfam" id="PF04185">
    <property type="entry name" value="Phosphoesterase"/>
    <property type="match status" value="1"/>
</dbReference>
<dbReference type="GO" id="GO:0009395">
    <property type="term" value="P:phospholipid catabolic process"/>
    <property type="evidence" value="ECO:0007669"/>
    <property type="project" value="TreeGrafter"/>
</dbReference>
<protein>
    <recommendedName>
        <fullName evidence="3">phospholipase C</fullName>
        <ecNumber evidence="3">3.1.4.3</ecNumber>
    </recommendedName>
</protein>
<comment type="catalytic activity">
    <reaction evidence="7">
        <text>a 1,2-diacyl-sn-glycero-3-phosphocholine + H2O = phosphocholine + a 1,2-diacyl-sn-glycerol + H(+)</text>
        <dbReference type="Rhea" id="RHEA:10604"/>
        <dbReference type="ChEBI" id="CHEBI:15377"/>
        <dbReference type="ChEBI" id="CHEBI:15378"/>
        <dbReference type="ChEBI" id="CHEBI:17815"/>
        <dbReference type="ChEBI" id="CHEBI:57643"/>
        <dbReference type="ChEBI" id="CHEBI:295975"/>
        <dbReference type="EC" id="3.1.4.3"/>
    </reaction>
    <physiologicalReaction direction="left-to-right" evidence="7">
        <dbReference type="Rhea" id="RHEA:10605"/>
    </physiologicalReaction>
</comment>
<dbReference type="Gene3D" id="3.40.720.10">
    <property type="entry name" value="Alkaline Phosphatase, subunit A"/>
    <property type="match status" value="2"/>
</dbReference>
<keyword evidence="5" id="KW-0378">Hydrolase</keyword>
<sequence>MTKSDGPAQPKVSEPCGEQDAHPKRPTSRRDFFRAAGFGVAGLAAGGAVAGGIAAATASNPQEDYGFTPLPKRSEPGFDHVVVVMFENRSFDHMLGWLYPAGGEPASQTFDGLAQGDYSNPGESGEAVPAHVYTGPTDQIMAQPDPDPGEFYPHVNTQLFGTIDPESNGDLRNPLQPPWNLPADTSSPKNDGFVKDYIVNSTLARGRKPTPEEYSAVMGGFSPEMLPVLSTLAKNFGVYDHWYAAVPSQTFCNRSFFHASTSHGYVTNIEGDGIGKWLSAPAVPTVFNRLEEAGKTWRVYYDAQQVVSLTGLLSAPSIEQYWKSNFRSMEQFHEDAANGDLPDYAFVEPRMVFDHNDMHPPVVRPDNPGRDDVDPELDSAYSDMRAGEQLLGEVYTAIKHGASTTGSNAMNTVMLVTFDEHGGIYDHVAPPEATPPSGKPEAGEMGFTFDRLGLRVPAIVISAYTKAGSVINEEMHHGSLMKTLAELHGLDPLTERDRTATSIFNAVNLTSPRQPVLWPTVTPAYVPPNPEANARADKDKDRKRPLTPPALGLIGILLAKYEPGAPLPDNYADAYEVLTKHGEGLFGTRD</sequence>
<dbReference type="InterPro" id="IPR007312">
    <property type="entry name" value="Phosphoesterase"/>
</dbReference>
<dbReference type="EC" id="3.1.4.3" evidence="3"/>
<feature type="region of interest" description="Disordered" evidence="8">
    <location>
        <begin position="1"/>
        <end position="30"/>
    </location>
</feature>
<evidence type="ECO:0000313" key="11">
    <source>
        <dbReference type="Proteomes" id="UP000266915"/>
    </source>
</evidence>
<dbReference type="PROSITE" id="PS51318">
    <property type="entry name" value="TAT"/>
    <property type="match status" value="1"/>
</dbReference>
<dbReference type="EMBL" id="RKHL01000001">
    <property type="protein sequence ID" value="ROR82721.1"/>
    <property type="molecule type" value="Genomic_DNA"/>
</dbReference>
<dbReference type="PANTHER" id="PTHR31956">
    <property type="entry name" value="NON-SPECIFIC PHOSPHOLIPASE C4-RELATED"/>
    <property type="match status" value="1"/>
</dbReference>
<reference evidence="10 11" key="1">
    <citation type="submission" date="2018-11" db="EMBL/GenBank/DDBJ databases">
        <title>Sequencing the genomes of 1000 actinobacteria strains.</title>
        <authorList>
            <person name="Klenk H.-P."/>
        </authorList>
    </citation>
    <scope>NUCLEOTIDE SEQUENCE [LARGE SCALE GENOMIC DNA]</scope>
    <source>
        <strain evidence="10 11">DSM 14012</strain>
    </source>
</reference>
<evidence type="ECO:0000256" key="5">
    <source>
        <dbReference type="ARBA" id="ARBA00022801"/>
    </source>
</evidence>
<name>A0A3N2C5C5_9MICO</name>
<comment type="caution">
    <text evidence="10">The sequence shown here is derived from an EMBL/GenBank/DDBJ whole genome shotgun (WGS) entry which is preliminary data.</text>
</comment>
<keyword evidence="6" id="KW-0843">Virulence</keyword>
<feature type="compositionally biased region" description="Basic and acidic residues" evidence="8">
    <location>
        <begin position="534"/>
        <end position="544"/>
    </location>
</feature>
<feature type="compositionally biased region" description="Basic and acidic residues" evidence="8">
    <location>
        <begin position="19"/>
        <end position="30"/>
    </location>
</feature>
<dbReference type="PANTHER" id="PTHR31956:SF1">
    <property type="entry name" value="NON-SPECIFIC PHOSPHOLIPASE C1"/>
    <property type="match status" value="1"/>
</dbReference>
<dbReference type="SUPFAM" id="SSF53649">
    <property type="entry name" value="Alkaline phosphatase-like"/>
    <property type="match status" value="1"/>
</dbReference>
<evidence type="ECO:0000256" key="1">
    <source>
        <dbReference type="ARBA" id="ARBA00004191"/>
    </source>
</evidence>
<keyword evidence="9" id="KW-0472">Membrane</keyword>
<keyword evidence="9" id="KW-1133">Transmembrane helix</keyword>
<dbReference type="AlphaFoldDB" id="A0A3N2C5C5"/>
<evidence type="ECO:0000256" key="7">
    <source>
        <dbReference type="ARBA" id="ARBA00048421"/>
    </source>
</evidence>
<feature type="region of interest" description="Disordered" evidence="8">
    <location>
        <begin position="523"/>
        <end position="545"/>
    </location>
</feature>
<evidence type="ECO:0000313" key="10">
    <source>
        <dbReference type="EMBL" id="ROR82721.1"/>
    </source>
</evidence>
<keyword evidence="11" id="KW-1185">Reference proteome</keyword>
<keyword evidence="9" id="KW-0812">Transmembrane</keyword>
<dbReference type="GO" id="GO:0034480">
    <property type="term" value="F:phosphatidylcholine phospholipase C activity"/>
    <property type="evidence" value="ECO:0007669"/>
    <property type="project" value="UniProtKB-EC"/>
</dbReference>
<gene>
    <name evidence="10" type="ORF">EDD42_2815</name>
</gene>
<comment type="similarity">
    <text evidence="2">Belongs to the bacterial phospholipase C family.</text>
</comment>
<feature type="transmembrane region" description="Helical" evidence="9">
    <location>
        <begin position="32"/>
        <end position="55"/>
    </location>
</feature>
<evidence type="ECO:0000256" key="8">
    <source>
        <dbReference type="SAM" id="MobiDB-lite"/>
    </source>
</evidence>
<dbReference type="Proteomes" id="UP000266915">
    <property type="component" value="Unassembled WGS sequence"/>
</dbReference>
<keyword evidence="4" id="KW-0964">Secreted</keyword>